<evidence type="ECO:0000256" key="1">
    <source>
        <dbReference type="ARBA" id="ARBA00006432"/>
    </source>
</evidence>
<name>A0AAD2GTZ4_9AGAR</name>
<reference evidence="3" key="1">
    <citation type="submission" date="2023-11" db="EMBL/GenBank/DDBJ databases">
        <authorList>
            <person name="De Vega J J."/>
            <person name="De Vega J J."/>
        </authorList>
    </citation>
    <scope>NUCLEOTIDE SEQUENCE</scope>
</reference>
<dbReference type="PANTHER" id="PTHR43201:SF8">
    <property type="entry name" value="ACYL-COA SYNTHETASE FAMILY MEMBER 3"/>
    <property type="match status" value="1"/>
</dbReference>
<dbReference type="GO" id="GO:0006631">
    <property type="term" value="P:fatty acid metabolic process"/>
    <property type="evidence" value="ECO:0007669"/>
    <property type="project" value="TreeGrafter"/>
</dbReference>
<dbReference type="EMBL" id="CAVNYO010000034">
    <property type="protein sequence ID" value="CAK5263115.1"/>
    <property type="molecule type" value="Genomic_DNA"/>
</dbReference>
<evidence type="ECO:0000313" key="3">
    <source>
        <dbReference type="EMBL" id="CAK5263115.1"/>
    </source>
</evidence>
<dbReference type="InterPro" id="IPR042099">
    <property type="entry name" value="ANL_N_sf"/>
</dbReference>
<protein>
    <recommendedName>
        <fullName evidence="2">AMP-dependent synthetase/ligase domain-containing protein</fullName>
    </recommendedName>
</protein>
<dbReference type="Pfam" id="PF00501">
    <property type="entry name" value="AMP-binding"/>
    <property type="match status" value="1"/>
</dbReference>
<dbReference type="SUPFAM" id="SSF56801">
    <property type="entry name" value="Acetyl-CoA synthetase-like"/>
    <property type="match status" value="1"/>
</dbReference>
<dbReference type="Pfam" id="PF23562">
    <property type="entry name" value="AMP-binding_C_3"/>
    <property type="match status" value="1"/>
</dbReference>
<gene>
    <name evidence="3" type="ORF">MYCIT1_LOCUS2366</name>
</gene>
<organism evidence="3 4">
    <name type="scientific">Mycena citricolor</name>
    <dbReference type="NCBI Taxonomy" id="2018698"/>
    <lineage>
        <taxon>Eukaryota</taxon>
        <taxon>Fungi</taxon>
        <taxon>Dikarya</taxon>
        <taxon>Basidiomycota</taxon>
        <taxon>Agaricomycotina</taxon>
        <taxon>Agaricomycetes</taxon>
        <taxon>Agaricomycetidae</taxon>
        <taxon>Agaricales</taxon>
        <taxon>Marasmiineae</taxon>
        <taxon>Mycenaceae</taxon>
        <taxon>Mycena</taxon>
    </lineage>
</organism>
<dbReference type="PANTHER" id="PTHR43201">
    <property type="entry name" value="ACYL-COA SYNTHETASE"/>
    <property type="match status" value="1"/>
</dbReference>
<comment type="caution">
    <text evidence="3">The sequence shown here is derived from an EMBL/GenBank/DDBJ whole genome shotgun (WGS) entry which is preliminary data.</text>
</comment>
<keyword evidence="4" id="KW-1185">Reference proteome</keyword>
<dbReference type="AlphaFoldDB" id="A0AAD2GTZ4"/>
<feature type="domain" description="AMP-dependent synthetase/ligase" evidence="2">
    <location>
        <begin position="12"/>
        <end position="328"/>
    </location>
</feature>
<evidence type="ECO:0000313" key="4">
    <source>
        <dbReference type="Proteomes" id="UP001295794"/>
    </source>
</evidence>
<dbReference type="GO" id="GO:0031956">
    <property type="term" value="F:medium-chain fatty acid-CoA ligase activity"/>
    <property type="evidence" value="ECO:0007669"/>
    <property type="project" value="TreeGrafter"/>
</dbReference>
<dbReference type="Proteomes" id="UP001295794">
    <property type="component" value="Unassembled WGS sequence"/>
</dbReference>
<sequence>MTTTHLSILECSARRFPAAVAFKVPRRSEGTSNPIWRDISYAQLLQDIQETAGHFLRIFRRDRIPAGSVVGLWISGYDYKDVVNIYGLSRAGFIPQLFSLRLPSADVILELLVKTGAQALIYEDLFESALGTWPIPIYRAAELVASGSSAVDLPSLPEAQEEAIAFYFHTSGSTSGSPKLVPCTYRWMESTIRKSAQICAPKRETAARFDVASWGGSMCHIFQNFLFIGYLQHNACIVQPLTTPFSPSELVDMIQDQGLNRLNIFGSFAATHLRTSREDARVLKALTALDELMYTGLPLPREEEAWALSQSIKLRNVFGSTEVGALLISSGGCGPEANLLYPAEDVAYDFVPIETGNAGPHVSTTRILELVVLAQSGDCPHPSLRQSDGNFHTGDLFIEAAPGRYLSQGRDDDWIKMESSLRCNTKAIEENARASCGNLISECIVVGSARPSPVLFVEPGSEAVDQEKLKRDIIRKTRQFHARRYLHERITSTAMIVVVPKGSLPRTVTKGNIRRKAVEEIYQSVIDGIFVH</sequence>
<dbReference type="Gene3D" id="3.40.50.12780">
    <property type="entry name" value="N-terminal domain of ligase-like"/>
    <property type="match status" value="1"/>
</dbReference>
<proteinExistence type="inferred from homology"/>
<dbReference type="InterPro" id="IPR000873">
    <property type="entry name" value="AMP-dep_synth/lig_dom"/>
</dbReference>
<evidence type="ECO:0000259" key="2">
    <source>
        <dbReference type="Pfam" id="PF00501"/>
    </source>
</evidence>
<accession>A0AAD2GTZ4</accession>
<comment type="similarity">
    <text evidence="1">Belongs to the ATP-dependent AMP-binding enzyme family.</text>
</comment>